<keyword evidence="12" id="KW-1185">Reference proteome</keyword>
<dbReference type="Gene3D" id="3.40.50.720">
    <property type="entry name" value="NAD(P)-binding Rossmann-like Domain"/>
    <property type="match status" value="1"/>
</dbReference>
<reference evidence="11 12" key="1">
    <citation type="submission" date="2021-05" db="EMBL/GenBank/DDBJ databases">
        <title>A Polyphasic approach of four new species of the genus Ohtaekwangia: Ohtaekwangia histidinii sp. nov., Ohtaekwangia cretensis sp. nov., Ohtaekwangia indiensis sp. nov., Ohtaekwangia reichenbachii sp. nov. from diverse environment.</title>
        <authorList>
            <person name="Octaviana S."/>
        </authorList>
    </citation>
    <scope>NUCLEOTIDE SEQUENCE [LARGE SCALE GENOMIC DNA]</scope>
    <source>
        <strain evidence="11 12">PWU20</strain>
    </source>
</reference>
<dbReference type="InterPro" id="IPR005886">
    <property type="entry name" value="UDP_G4E"/>
</dbReference>
<comment type="pathway">
    <text evidence="3 9">Carbohydrate metabolism; galactose metabolism.</text>
</comment>
<gene>
    <name evidence="11" type="primary">galE</name>
    <name evidence="11" type="ORF">KK060_14910</name>
</gene>
<dbReference type="EMBL" id="JAHESD010000034">
    <property type="protein sequence ID" value="MBT1704582.1"/>
    <property type="molecule type" value="Genomic_DNA"/>
</dbReference>
<name>A0ABS5VT46_9BACT</name>
<dbReference type="Proteomes" id="UP000772618">
    <property type="component" value="Unassembled WGS sequence"/>
</dbReference>
<keyword evidence="7 9" id="KW-0520">NAD</keyword>
<comment type="similarity">
    <text evidence="4 9">Belongs to the NAD(P)-dependent epimerase/dehydratase family.</text>
</comment>
<protein>
    <recommendedName>
        <fullName evidence="6 9">UDP-glucose 4-epimerase</fullName>
        <ecNumber evidence="5 9">5.1.3.2</ecNumber>
    </recommendedName>
</protein>
<dbReference type="PRINTS" id="PR01713">
    <property type="entry name" value="NUCEPIMERASE"/>
</dbReference>
<dbReference type="PANTHER" id="PTHR43725">
    <property type="entry name" value="UDP-GLUCOSE 4-EPIMERASE"/>
    <property type="match status" value="1"/>
</dbReference>
<evidence type="ECO:0000313" key="11">
    <source>
        <dbReference type="EMBL" id="MBT1704582.1"/>
    </source>
</evidence>
<evidence type="ECO:0000256" key="6">
    <source>
        <dbReference type="ARBA" id="ARBA00018569"/>
    </source>
</evidence>
<comment type="catalytic activity">
    <reaction evidence="1 9">
        <text>UDP-alpha-D-glucose = UDP-alpha-D-galactose</text>
        <dbReference type="Rhea" id="RHEA:22168"/>
        <dbReference type="ChEBI" id="CHEBI:58885"/>
        <dbReference type="ChEBI" id="CHEBI:66914"/>
        <dbReference type="EC" id="5.1.3.2"/>
    </reaction>
</comment>
<evidence type="ECO:0000259" key="10">
    <source>
        <dbReference type="Pfam" id="PF16363"/>
    </source>
</evidence>
<evidence type="ECO:0000256" key="9">
    <source>
        <dbReference type="RuleBase" id="RU366046"/>
    </source>
</evidence>
<evidence type="ECO:0000256" key="1">
    <source>
        <dbReference type="ARBA" id="ARBA00000083"/>
    </source>
</evidence>
<evidence type="ECO:0000256" key="3">
    <source>
        <dbReference type="ARBA" id="ARBA00004947"/>
    </source>
</evidence>
<keyword evidence="9" id="KW-0119">Carbohydrate metabolism</keyword>
<dbReference type="CDD" id="cd05247">
    <property type="entry name" value="UDP_G4E_1_SDR_e"/>
    <property type="match status" value="1"/>
</dbReference>
<dbReference type="NCBIfam" id="TIGR01179">
    <property type="entry name" value="galE"/>
    <property type="match status" value="1"/>
</dbReference>
<sequence>MSNKKVLVTGGAGFIGAHTAVELIQAGYETVIVDNFSKSDRTLLDGMEKILGKKPTFLEGDCTDKEFLQNIFSTQGPFSCVLHFAAFKSVNESVEKPLAYYRNNVGSLIALLEVMKENNVADIIFSSSCTVYGQPDSVQVDENTPFKKAESPYGATKQMCERILEDAYKTGYRVISLRYFNPIGAHPSALIGELPIGVPGNLVPFITQTAAGKREKLTVFGNDYNTPDGSCIRDFIHVVDVATAHVKAMEYLDGQPKENLYDVFNLGTGVGASVLELVELFKKVTGVNLPYTIGPRRPGDVEKVYANADKLNKAFNWKTRYTMAEGLLHAWQWEKKLMSK</sequence>
<feature type="domain" description="NAD(P)-binding" evidence="10">
    <location>
        <begin position="7"/>
        <end position="327"/>
    </location>
</feature>
<evidence type="ECO:0000256" key="8">
    <source>
        <dbReference type="ARBA" id="ARBA00023235"/>
    </source>
</evidence>
<dbReference type="PANTHER" id="PTHR43725:SF47">
    <property type="entry name" value="UDP-GLUCOSE 4-EPIMERASE"/>
    <property type="match status" value="1"/>
</dbReference>
<dbReference type="InterPro" id="IPR036291">
    <property type="entry name" value="NAD(P)-bd_dom_sf"/>
</dbReference>
<evidence type="ECO:0000256" key="4">
    <source>
        <dbReference type="ARBA" id="ARBA00007637"/>
    </source>
</evidence>
<dbReference type="SUPFAM" id="SSF51735">
    <property type="entry name" value="NAD(P)-binding Rossmann-fold domains"/>
    <property type="match status" value="1"/>
</dbReference>
<dbReference type="InterPro" id="IPR016040">
    <property type="entry name" value="NAD(P)-bd_dom"/>
</dbReference>
<keyword evidence="8 9" id="KW-0413">Isomerase</keyword>
<evidence type="ECO:0000256" key="7">
    <source>
        <dbReference type="ARBA" id="ARBA00023027"/>
    </source>
</evidence>
<comment type="subunit">
    <text evidence="9">Homodimer.</text>
</comment>
<proteinExistence type="inferred from homology"/>
<comment type="caution">
    <text evidence="11">The sequence shown here is derived from an EMBL/GenBank/DDBJ whole genome shotgun (WGS) entry which is preliminary data.</text>
</comment>
<organism evidence="11 12">
    <name type="scientific">Chryseosolibacter indicus</name>
    <dbReference type="NCBI Taxonomy" id="2782351"/>
    <lineage>
        <taxon>Bacteria</taxon>
        <taxon>Pseudomonadati</taxon>
        <taxon>Bacteroidota</taxon>
        <taxon>Cytophagia</taxon>
        <taxon>Cytophagales</taxon>
        <taxon>Chryseotaleaceae</taxon>
        <taxon>Chryseosolibacter</taxon>
    </lineage>
</organism>
<dbReference type="GO" id="GO:0003978">
    <property type="term" value="F:UDP-glucose 4-epimerase activity"/>
    <property type="evidence" value="ECO:0007669"/>
    <property type="project" value="UniProtKB-EC"/>
</dbReference>
<evidence type="ECO:0000313" key="12">
    <source>
        <dbReference type="Proteomes" id="UP000772618"/>
    </source>
</evidence>
<dbReference type="Pfam" id="PF16363">
    <property type="entry name" value="GDP_Man_Dehyd"/>
    <property type="match status" value="1"/>
</dbReference>
<evidence type="ECO:0000256" key="5">
    <source>
        <dbReference type="ARBA" id="ARBA00013189"/>
    </source>
</evidence>
<accession>A0ABS5VT46</accession>
<evidence type="ECO:0000256" key="2">
    <source>
        <dbReference type="ARBA" id="ARBA00001911"/>
    </source>
</evidence>
<dbReference type="Gene3D" id="3.90.25.10">
    <property type="entry name" value="UDP-galactose 4-epimerase, domain 1"/>
    <property type="match status" value="1"/>
</dbReference>
<dbReference type="EC" id="5.1.3.2" evidence="5 9"/>
<comment type="cofactor">
    <cofactor evidence="2 9">
        <name>NAD(+)</name>
        <dbReference type="ChEBI" id="CHEBI:57540"/>
    </cofactor>
</comment>